<dbReference type="KEGG" id="meme:HYG87_02595"/>
<accession>A0A8T8K2P8</accession>
<dbReference type="PROSITE" id="PS51186">
    <property type="entry name" value="GNAT"/>
    <property type="match status" value="1"/>
</dbReference>
<organism evidence="3 4">
    <name type="scientific">Methanobacterium alkalithermotolerans</name>
    <dbReference type="NCBI Taxonomy" id="2731220"/>
    <lineage>
        <taxon>Archaea</taxon>
        <taxon>Methanobacteriati</taxon>
        <taxon>Methanobacteriota</taxon>
        <taxon>Methanomada group</taxon>
        <taxon>Methanobacteria</taxon>
        <taxon>Methanobacteriales</taxon>
        <taxon>Methanobacteriaceae</taxon>
        <taxon>Methanobacterium</taxon>
    </lineage>
</organism>
<dbReference type="CDD" id="cd04301">
    <property type="entry name" value="NAT_SF"/>
    <property type="match status" value="1"/>
</dbReference>
<dbReference type="PANTHER" id="PTHR13947:SF37">
    <property type="entry name" value="LD18367P"/>
    <property type="match status" value="1"/>
</dbReference>
<dbReference type="Gene3D" id="3.40.630.30">
    <property type="match status" value="1"/>
</dbReference>
<evidence type="ECO:0000259" key="2">
    <source>
        <dbReference type="PROSITE" id="PS51186"/>
    </source>
</evidence>
<dbReference type="GO" id="GO:0008080">
    <property type="term" value="F:N-acetyltransferase activity"/>
    <property type="evidence" value="ECO:0007669"/>
    <property type="project" value="InterPro"/>
</dbReference>
<reference evidence="3" key="1">
    <citation type="submission" date="2020-07" db="EMBL/GenBank/DDBJ databases">
        <title>Methanobacterium. sp. MethCan genome.</title>
        <authorList>
            <person name="Postec A."/>
            <person name="Quemeneur M."/>
        </authorList>
    </citation>
    <scope>NUCLEOTIDE SEQUENCE</scope>
    <source>
        <strain evidence="3">MethCAN</strain>
    </source>
</reference>
<dbReference type="InterPro" id="IPR016181">
    <property type="entry name" value="Acyl_CoA_acyltransferase"/>
</dbReference>
<dbReference type="GeneID" id="64819618"/>
<keyword evidence="1" id="KW-0808">Transferase</keyword>
<name>A0A8T8K2P8_9EURY</name>
<dbReference type="EMBL" id="CP058560">
    <property type="protein sequence ID" value="QUH22738.1"/>
    <property type="molecule type" value="Genomic_DNA"/>
</dbReference>
<dbReference type="InterPro" id="IPR050769">
    <property type="entry name" value="NAT_camello-type"/>
</dbReference>
<dbReference type="AlphaFoldDB" id="A0A8T8K2P8"/>
<dbReference type="PANTHER" id="PTHR13947">
    <property type="entry name" value="GNAT FAMILY N-ACETYLTRANSFERASE"/>
    <property type="match status" value="1"/>
</dbReference>
<evidence type="ECO:0000256" key="1">
    <source>
        <dbReference type="ARBA" id="ARBA00022679"/>
    </source>
</evidence>
<evidence type="ECO:0000313" key="4">
    <source>
        <dbReference type="Proteomes" id="UP000681041"/>
    </source>
</evidence>
<dbReference type="Pfam" id="PF00583">
    <property type="entry name" value="Acetyltransf_1"/>
    <property type="match status" value="1"/>
</dbReference>
<dbReference type="OrthoDB" id="67121at2157"/>
<dbReference type="Proteomes" id="UP000681041">
    <property type="component" value="Chromosome"/>
</dbReference>
<proteinExistence type="predicted"/>
<evidence type="ECO:0000313" key="3">
    <source>
        <dbReference type="EMBL" id="QUH22738.1"/>
    </source>
</evidence>
<sequence length="186" mass="21705">MTYFQVQSLQETTIPYGEIQDFLFDMIQQEFGYGYIPDYHQDIQHIADYYLKPAGNDFLLAVDNAHEKLIGTIGIRAYDKDFPLFKDIYHPHSTASIWRVFVSKSWRRKGVASTLVNIGEDFCQKKGYENIYLHTHRTVPGSLNFWLAQGYHIKVDTKNEMGTVHMEKQLNNPVDREAAEKCEIYI</sequence>
<dbReference type="InterPro" id="IPR000182">
    <property type="entry name" value="GNAT_dom"/>
</dbReference>
<feature type="domain" description="N-acetyltransferase" evidence="2">
    <location>
        <begin position="4"/>
        <end position="171"/>
    </location>
</feature>
<dbReference type="RefSeq" id="WP_211533685.1">
    <property type="nucleotide sequence ID" value="NZ_CP058560.1"/>
</dbReference>
<dbReference type="SUPFAM" id="SSF55729">
    <property type="entry name" value="Acyl-CoA N-acyltransferases (Nat)"/>
    <property type="match status" value="1"/>
</dbReference>
<keyword evidence="4" id="KW-1185">Reference proteome</keyword>
<gene>
    <name evidence="3" type="ORF">HYG87_02595</name>
</gene>
<protein>
    <submittedName>
        <fullName evidence="3">GNAT family N-acetyltransferase</fullName>
    </submittedName>
</protein>